<keyword evidence="9" id="KW-0326">Glycosidase</keyword>
<evidence type="ECO:0000256" key="5">
    <source>
        <dbReference type="ARBA" id="ARBA00022801"/>
    </source>
</evidence>
<keyword evidence="8" id="KW-0119">Carbohydrate metabolism</keyword>
<evidence type="ECO:0000256" key="6">
    <source>
        <dbReference type="ARBA" id="ARBA00022837"/>
    </source>
</evidence>
<evidence type="ECO:0000256" key="1">
    <source>
        <dbReference type="ARBA" id="ARBA00000966"/>
    </source>
</evidence>
<dbReference type="Gene3D" id="2.60.40.2030">
    <property type="match status" value="3"/>
</dbReference>
<dbReference type="InterPro" id="IPR018087">
    <property type="entry name" value="Glyco_hydro_5_CS"/>
</dbReference>
<organism evidence="12 13">
    <name type="scientific">Paracraurococcus lichenis</name>
    <dbReference type="NCBI Taxonomy" id="3064888"/>
    <lineage>
        <taxon>Bacteria</taxon>
        <taxon>Pseudomonadati</taxon>
        <taxon>Pseudomonadota</taxon>
        <taxon>Alphaproteobacteria</taxon>
        <taxon>Acetobacterales</taxon>
        <taxon>Roseomonadaceae</taxon>
        <taxon>Paracraurococcus</taxon>
    </lineage>
</organism>
<keyword evidence="6" id="KW-0106">Calcium</keyword>
<name>A0ABT9EC14_9PROT</name>
<dbReference type="Pfam" id="PF00553">
    <property type="entry name" value="CBM_2"/>
    <property type="match status" value="2"/>
</dbReference>
<dbReference type="SMART" id="SM00237">
    <property type="entry name" value="Calx_beta"/>
    <property type="match status" value="3"/>
</dbReference>
<reference evidence="12 13" key="1">
    <citation type="submission" date="2023-08" db="EMBL/GenBank/DDBJ databases">
        <title>The draft genome sequence of Paracraurococcus sp. LOR1-02.</title>
        <authorList>
            <person name="Kingkaew E."/>
            <person name="Tanasupawat S."/>
        </authorList>
    </citation>
    <scope>NUCLEOTIDE SEQUENCE [LARGE SCALE GENOMIC DNA]</scope>
    <source>
        <strain evidence="12 13">LOR1-02</strain>
    </source>
</reference>
<gene>
    <name evidence="12" type="ORF">Q7A36_35925</name>
</gene>
<dbReference type="InterPro" id="IPR012291">
    <property type="entry name" value="CBM2_carb-bd_dom_sf"/>
</dbReference>
<dbReference type="EC" id="3.2.1.4" evidence="2"/>
<dbReference type="SUPFAM" id="SSF141072">
    <property type="entry name" value="CalX-like"/>
    <property type="match status" value="3"/>
</dbReference>
<dbReference type="PROSITE" id="PS00659">
    <property type="entry name" value="GLYCOSYL_HYDROL_F5"/>
    <property type="match status" value="1"/>
</dbReference>
<dbReference type="EMBL" id="JAUTWS010000118">
    <property type="protein sequence ID" value="MDO9713754.1"/>
    <property type="molecule type" value="Genomic_DNA"/>
</dbReference>
<dbReference type="PANTHER" id="PTHR35923:SF2">
    <property type="entry name" value="ENDOGLUCANASE"/>
    <property type="match status" value="1"/>
</dbReference>
<sequence length="938" mass="98073">MANRVDYNVVNSWGTGLQANISLTPDQTLNGWTLEFDAGYDINQIWNAQIVSHVGTHYVVRNLDWNASVASGSPASLGFIAGPGSGPVSFMVNNLPVANAPPTPPVVELPTISVADLSIVEGDSGQSYATFTLTLSKMSATPVTLDFATQDGTAKGGLDYLAASGSVTFAAGETRKTVQVAVLGDKDVEPNEAFSLALSKVSGAILPKANAVATILNDDAAPVVLPSASVADVSTSEGNTGQKLATFTVTLSSAASGPVSLAYTTRDGTAVAGSDYVATSGTITFAAGETSKTISVALLGDQVVEPDETFTLALSNATGATITRGVATGTIQNDDVAVPPTAPSSGAMVTYAASNDWGTGFTADVKVTAGTSVLNGWMIEFDAPFTITNIWNADLVSHSGDHYIIRNASWSGTVAATSSVSFGFQASTLGGHDVSHLTINGASAPATSPTPVPALPTISAADVSVTEGHDSTANFTVSLSKASDTPVTVHFDTVNGTAVAGSDFTARSGTLTFNPGETSRTVQVAVLGDTTAEPTETFSLKLSAASGATLARDTAIGTILDDDTVAAPPAQSHAGYYHTKGNQIVDDAGNTVKIAGVNWFGFETSTFAPHGLNARGYTAMMDQMKLLGFNTIRLPFSDQLFDTGRNTPTSIDYNKNPDLRGLSGLDLMDKIINYAGSIGLKVILDHHRSSSGDGPNDSGLWYDQTYGETTWINNWKMLAQHYAGNTAVIGADLANEPHGAATWGDGSANDWAAAATRAGNAIQSVNSDWLVIVEGTGQNYWWGGDLSGVASHPVTLNKPGHVVYSTHDYPNSVYPQPWFSGSAFPNNLEQVFDQHWGYVYRQNIAPVFVGEFGTKMTDPKDLQWLTKLTAYLGGDFNADGTSDIAAGQQGISWSWWSWNPDSGDTGGILNDDWTTVNQNKVDALRMVMADNSPLTGSH</sequence>
<dbReference type="InterPro" id="IPR001919">
    <property type="entry name" value="CBD2"/>
</dbReference>
<keyword evidence="7" id="KW-0136">Cellulose degradation</keyword>
<dbReference type="InterPro" id="IPR001547">
    <property type="entry name" value="Glyco_hydro_5"/>
</dbReference>
<evidence type="ECO:0000256" key="9">
    <source>
        <dbReference type="ARBA" id="ARBA00023295"/>
    </source>
</evidence>
<evidence type="ECO:0000313" key="12">
    <source>
        <dbReference type="EMBL" id="MDO9713754.1"/>
    </source>
</evidence>
<keyword evidence="4" id="KW-0677">Repeat</keyword>
<proteinExistence type="predicted"/>
<evidence type="ECO:0000256" key="10">
    <source>
        <dbReference type="ARBA" id="ARBA00023326"/>
    </source>
</evidence>
<evidence type="ECO:0000256" key="2">
    <source>
        <dbReference type="ARBA" id="ARBA00012601"/>
    </source>
</evidence>
<dbReference type="Gene3D" id="3.20.20.80">
    <property type="entry name" value="Glycosidases"/>
    <property type="match status" value="1"/>
</dbReference>
<dbReference type="PROSITE" id="PS51173">
    <property type="entry name" value="CBM2"/>
    <property type="match status" value="2"/>
</dbReference>
<dbReference type="RefSeq" id="WP_305108604.1">
    <property type="nucleotide sequence ID" value="NZ_JAUTWS010000118.1"/>
</dbReference>
<dbReference type="InterPro" id="IPR038081">
    <property type="entry name" value="CalX-like_sf"/>
</dbReference>
<dbReference type="SUPFAM" id="SSF49384">
    <property type="entry name" value="Carbohydrate-binding domain"/>
    <property type="match status" value="2"/>
</dbReference>
<evidence type="ECO:0000256" key="8">
    <source>
        <dbReference type="ARBA" id="ARBA00023277"/>
    </source>
</evidence>
<evidence type="ECO:0000256" key="7">
    <source>
        <dbReference type="ARBA" id="ARBA00023001"/>
    </source>
</evidence>
<dbReference type="PANTHER" id="PTHR35923">
    <property type="entry name" value="MAJOR EXTRACELLULAR ENDOGLUCANASE"/>
    <property type="match status" value="1"/>
</dbReference>
<dbReference type="Pfam" id="PF00150">
    <property type="entry name" value="Cellulase"/>
    <property type="match status" value="1"/>
</dbReference>
<dbReference type="SUPFAM" id="SSF51445">
    <property type="entry name" value="(Trans)glycosidases"/>
    <property type="match status" value="1"/>
</dbReference>
<feature type="domain" description="CBM2" evidence="11">
    <location>
        <begin position="340"/>
        <end position="447"/>
    </location>
</feature>
<keyword evidence="13" id="KW-1185">Reference proteome</keyword>
<accession>A0ABT9EC14</accession>
<protein>
    <recommendedName>
        <fullName evidence="2">cellulase</fullName>
        <ecNumber evidence="2">3.2.1.4</ecNumber>
    </recommendedName>
</protein>
<evidence type="ECO:0000256" key="4">
    <source>
        <dbReference type="ARBA" id="ARBA00022737"/>
    </source>
</evidence>
<dbReference type="InterPro" id="IPR008965">
    <property type="entry name" value="CBM2/CBM3_carb-bd_dom_sf"/>
</dbReference>
<evidence type="ECO:0000259" key="11">
    <source>
        <dbReference type="PROSITE" id="PS51173"/>
    </source>
</evidence>
<keyword evidence="5" id="KW-0378">Hydrolase</keyword>
<dbReference type="InterPro" id="IPR003644">
    <property type="entry name" value="Calx_beta"/>
</dbReference>
<dbReference type="Proteomes" id="UP001243009">
    <property type="component" value="Unassembled WGS sequence"/>
</dbReference>
<dbReference type="Gene3D" id="2.60.40.290">
    <property type="match status" value="2"/>
</dbReference>
<keyword evidence="10" id="KW-0624">Polysaccharide degradation</keyword>
<dbReference type="SMART" id="SM00637">
    <property type="entry name" value="CBD_II"/>
    <property type="match status" value="2"/>
</dbReference>
<evidence type="ECO:0000313" key="13">
    <source>
        <dbReference type="Proteomes" id="UP001243009"/>
    </source>
</evidence>
<dbReference type="InterPro" id="IPR017853">
    <property type="entry name" value="GH"/>
</dbReference>
<feature type="domain" description="CBM2" evidence="11">
    <location>
        <begin position="1"/>
        <end position="105"/>
    </location>
</feature>
<keyword evidence="3" id="KW-0732">Signal</keyword>
<evidence type="ECO:0000256" key="3">
    <source>
        <dbReference type="ARBA" id="ARBA00022729"/>
    </source>
</evidence>
<comment type="catalytic activity">
    <reaction evidence="1">
        <text>Endohydrolysis of (1-&gt;4)-beta-D-glucosidic linkages in cellulose, lichenin and cereal beta-D-glucans.</text>
        <dbReference type="EC" id="3.2.1.4"/>
    </reaction>
</comment>
<dbReference type="Pfam" id="PF03160">
    <property type="entry name" value="Calx-beta"/>
    <property type="match status" value="3"/>
</dbReference>
<comment type="caution">
    <text evidence="12">The sequence shown here is derived from an EMBL/GenBank/DDBJ whole genome shotgun (WGS) entry which is preliminary data.</text>
</comment>